<sequence>MPGPPLPPVLVGTEWTTRTPSKLVLGVVHNTTSATRLFDVIPWLARDPRIQVVFTCTGSSPFTAGAHEYLVRRGVKIVTSLVFSHEEQVDRLRALCPEAVPAAVVAGDPCLDRMLASIPLRATYRGAIGVHPGQRLVFVSSTWGPESLYGRMSTIVPRLREQLPLDDFVVAVALHPNAWVAHSEWQIRMWLAACERSEVVVFPGEEGWRAGLIASDVVIGDYGSVTFYGATLGKPVLLAVRPHHMVDPLSPIGNLLTEATTLDPTQPLLPQVSEATQSPAVQDIATLATSHPGKSATLLTEEFYRLLDLPQPDPPRTHVVPLPQTTHRPATATAVNIHFTGTWVATRYPAELTANGHPLRPGTHLVVTTDEPTADLFQLADVIVHPTPDNNARTWIQDTLRALPGAVLATAPTAGRWLVGTRDNTLLEFTSDSEVPPGLWASLVLAWLTEGKPLKEAEAEVAKYGTAHVKRAYGDWTGTNLKGWKDHLLAQSIQPIQQFAYTTGKNATDAAMVIDAMDLLYSNRFDGFCIVSSDSDFTRLAARLRESGLTVYGFGERKTPKPFVAACDKFIYVENLDYPESVAAAKE</sequence>
<dbReference type="PANTHER" id="PTHR35811">
    <property type="entry name" value="SLR1870 PROTEIN"/>
    <property type="match status" value="1"/>
</dbReference>
<evidence type="ECO:0000259" key="1">
    <source>
        <dbReference type="Pfam" id="PF01936"/>
    </source>
</evidence>
<dbReference type="Pfam" id="PF01936">
    <property type="entry name" value="NYN"/>
    <property type="match status" value="1"/>
</dbReference>
<dbReference type="Gene3D" id="3.40.50.12580">
    <property type="match status" value="1"/>
</dbReference>
<organism evidence="2 3">
    <name type="scientific">Kibdelosporangium lantanae</name>
    <dbReference type="NCBI Taxonomy" id="1497396"/>
    <lineage>
        <taxon>Bacteria</taxon>
        <taxon>Bacillati</taxon>
        <taxon>Actinomycetota</taxon>
        <taxon>Actinomycetes</taxon>
        <taxon>Pseudonocardiales</taxon>
        <taxon>Pseudonocardiaceae</taxon>
        <taxon>Kibdelosporangium</taxon>
    </lineage>
</organism>
<dbReference type="PANTHER" id="PTHR35811:SF1">
    <property type="entry name" value="HTH OST-TYPE DOMAIN-CONTAINING PROTEIN"/>
    <property type="match status" value="1"/>
</dbReference>
<dbReference type="Proteomes" id="UP001597045">
    <property type="component" value="Unassembled WGS sequence"/>
</dbReference>
<protein>
    <submittedName>
        <fullName evidence="2">NYN domain-containing protein</fullName>
    </submittedName>
</protein>
<dbReference type="SUPFAM" id="SSF53756">
    <property type="entry name" value="UDP-Glycosyltransferase/glycogen phosphorylase"/>
    <property type="match status" value="1"/>
</dbReference>
<evidence type="ECO:0000313" key="3">
    <source>
        <dbReference type="Proteomes" id="UP001597045"/>
    </source>
</evidence>
<dbReference type="EMBL" id="JBHTIS010000154">
    <property type="protein sequence ID" value="MFD1044899.1"/>
    <property type="molecule type" value="Genomic_DNA"/>
</dbReference>
<name>A0ABW3M5M6_9PSEU</name>
<accession>A0ABW3M5M6</accession>
<keyword evidence="3" id="KW-1185">Reference proteome</keyword>
<gene>
    <name evidence="2" type="ORF">ACFQ1S_04445</name>
</gene>
<dbReference type="InterPro" id="IPR021139">
    <property type="entry name" value="NYN"/>
</dbReference>
<proteinExistence type="predicted"/>
<evidence type="ECO:0000313" key="2">
    <source>
        <dbReference type="EMBL" id="MFD1044899.1"/>
    </source>
</evidence>
<reference evidence="3" key="1">
    <citation type="journal article" date="2019" name="Int. J. Syst. Evol. Microbiol.">
        <title>The Global Catalogue of Microorganisms (GCM) 10K type strain sequencing project: providing services to taxonomists for standard genome sequencing and annotation.</title>
        <authorList>
            <consortium name="The Broad Institute Genomics Platform"/>
            <consortium name="The Broad Institute Genome Sequencing Center for Infectious Disease"/>
            <person name="Wu L."/>
            <person name="Ma J."/>
        </authorList>
    </citation>
    <scope>NUCLEOTIDE SEQUENCE [LARGE SCALE GENOMIC DNA]</scope>
    <source>
        <strain evidence="3">JCM 31486</strain>
    </source>
</reference>
<comment type="caution">
    <text evidence="2">The sequence shown here is derived from an EMBL/GenBank/DDBJ whole genome shotgun (WGS) entry which is preliminary data.</text>
</comment>
<dbReference type="CDD" id="cd11297">
    <property type="entry name" value="PIN_LabA-like_N_1"/>
    <property type="match status" value="1"/>
</dbReference>
<feature type="domain" description="NYN" evidence="1">
    <location>
        <begin position="460"/>
        <end position="573"/>
    </location>
</feature>
<dbReference type="InterPro" id="IPR043148">
    <property type="entry name" value="TagF_C"/>
</dbReference>
<dbReference type="Gene3D" id="3.40.50.1010">
    <property type="entry name" value="5'-nuclease"/>
    <property type="match status" value="1"/>
</dbReference>